<dbReference type="Pfam" id="PF13679">
    <property type="entry name" value="Methyltransf_32"/>
    <property type="match status" value="1"/>
</dbReference>
<evidence type="ECO:0000313" key="4">
    <source>
        <dbReference type="Proteomes" id="UP001456524"/>
    </source>
</evidence>
<organism evidence="3 4">
    <name type="scientific">Phyllosticta citrichinensis</name>
    <dbReference type="NCBI Taxonomy" id="1130410"/>
    <lineage>
        <taxon>Eukaryota</taxon>
        <taxon>Fungi</taxon>
        <taxon>Dikarya</taxon>
        <taxon>Ascomycota</taxon>
        <taxon>Pezizomycotina</taxon>
        <taxon>Dothideomycetes</taxon>
        <taxon>Dothideomycetes incertae sedis</taxon>
        <taxon>Botryosphaeriales</taxon>
        <taxon>Phyllostictaceae</taxon>
        <taxon>Phyllosticta</taxon>
    </lineage>
</organism>
<keyword evidence="3" id="KW-0489">Methyltransferase</keyword>
<dbReference type="Proteomes" id="UP001456524">
    <property type="component" value="Unassembled WGS sequence"/>
</dbReference>
<accession>A0ABR1XYA4</accession>
<feature type="compositionally biased region" description="Low complexity" evidence="1">
    <location>
        <begin position="670"/>
        <end position="685"/>
    </location>
</feature>
<comment type="caution">
    <text evidence="3">The sequence shown here is derived from an EMBL/GenBank/DDBJ whole genome shotgun (WGS) entry which is preliminary data.</text>
</comment>
<feature type="compositionally biased region" description="Acidic residues" evidence="1">
    <location>
        <begin position="105"/>
        <end position="114"/>
    </location>
</feature>
<reference evidence="3 4" key="1">
    <citation type="journal article" date="2022" name="G3 (Bethesda)">
        <title>Enemy or ally: a genomic approach to elucidate the lifestyle of Phyllosticta citrichinaensis.</title>
        <authorList>
            <person name="Buijs V.A."/>
            <person name="Groenewald J.Z."/>
            <person name="Haridas S."/>
            <person name="LaButti K.M."/>
            <person name="Lipzen A."/>
            <person name="Martin F.M."/>
            <person name="Barry K."/>
            <person name="Grigoriev I.V."/>
            <person name="Crous P.W."/>
            <person name="Seidl M.F."/>
        </authorList>
    </citation>
    <scope>NUCLEOTIDE SEQUENCE [LARGE SCALE GENOMIC DNA]</scope>
    <source>
        <strain evidence="3 4">CBS 129764</strain>
    </source>
</reference>
<dbReference type="InterPro" id="IPR052220">
    <property type="entry name" value="METTL25"/>
</dbReference>
<feature type="region of interest" description="Disordered" evidence="1">
    <location>
        <begin position="191"/>
        <end position="210"/>
    </location>
</feature>
<feature type="region of interest" description="Disordered" evidence="1">
    <location>
        <begin position="314"/>
        <end position="334"/>
    </location>
</feature>
<evidence type="ECO:0000256" key="1">
    <source>
        <dbReference type="SAM" id="MobiDB-lite"/>
    </source>
</evidence>
<keyword evidence="4" id="KW-1185">Reference proteome</keyword>
<evidence type="ECO:0000313" key="3">
    <source>
        <dbReference type="EMBL" id="KAK8173317.1"/>
    </source>
</evidence>
<feature type="region of interest" description="Disordered" evidence="1">
    <location>
        <begin position="1"/>
        <end position="26"/>
    </location>
</feature>
<feature type="region of interest" description="Disordered" evidence="1">
    <location>
        <begin position="417"/>
        <end position="450"/>
    </location>
</feature>
<feature type="region of interest" description="Disordered" evidence="1">
    <location>
        <begin position="98"/>
        <end position="130"/>
    </location>
</feature>
<sequence length="779" mass="85123">MEPTHPLPLPPHFASPPSSPSGPSPTDAYISSLLRFGTTSTMLRTLCGGMHILDFFTRTPDLYSQVLPASWRAWFRGQDIARVLDFLMRDDVSGFDDGRAQADVYDADEDDIGKDEDPQRYADPSAPPPPSLVRFVKDVRMHLLDREWREPPGAPTHRLPRPLALGMKVKKLHEVEHFAAFVDRLAKDISSTPVDAGGQGAEPDGEGKRSNEITHVADFGSGQNYLGRALACPPYSRNIIAIESREHNIAGARGIDVLAKLAPKKVVWRNKKEWKKVKDDAKARGEKVKWNRREEMRNDLNVDGREEACEECGTNGEKEEVNGANGDANADEASPLEMTEKAAEDLPEEFRNVGLEDLAADEVKSTQTKAFSPNNSYTKKKTTLEVSSTGRGTIQYVTHRLEDGNLSNVIGQILDPSKVDQQPTAEIKEAASSTDTPLLTSSPSVTPTTTARDPGLMVISLHSCGNLLHHGLRSLTLNPSVRAVAMIGCCYNLLTERLGPPSYKLPQLRPNHPRLEATANAHDPHGFPMSARYAAYRIPGTSGDTGVRLNITARMMAVQAPQNWGPRDSDAFFTRHFYRALLQRVMLERGIVEAPKVRAGTTDNAASGEKDAAGYYVVGGRQVGGPVSPAGTGDESGDPLVIGTLPKSCYRSFVAYVRGAVSKILSAPSVSPYTTTSDTPSSSSTSEDERKRLIAERMTAPALSDADIAAYEAAYAERRKELSVVWSLMAFSAGVVEAMIVVDRYCWLREQEGVKRAWVQTAFEYGLSPRNLVVVGVKG</sequence>
<dbReference type="GO" id="GO:0008168">
    <property type="term" value="F:methyltransferase activity"/>
    <property type="evidence" value="ECO:0007669"/>
    <property type="project" value="UniProtKB-KW"/>
</dbReference>
<feature type="region of interest" description="Disordered" evidence="1">
    <location>
        <begin position="670"/>
        <end position="690"/>
    </location>
</feature>
<name>A0ABR1XYA4_9PEZI</name>
<dbReference type="PANTHER" id="PTHR12496">
    <property type="entry name" value="CGI-41 METHYLTRANSFERASE"/>
    <property type="match status" value="1"/>
</dbReference>
<proteinExistence type="predicted"/>
<feature type="domain" description="Methyltransferase" evidence="2">
    <location>
        <begin position="170"/>
        <end position="496"/>
    </location>
</feature>
<feature type="compositionally biased region" description="Low complexity" evidence="1">
    <location>
        <begin position="432"/>
        <end position="450"/>
    </location>
</feature>
<evidence type="ECO:0000259" key="2">
    <source>
        <dbReference type="Pfam" id="PF13679"/>
    </source>
</evidence>
<protein>
    <submittedName>
        <fullName evidence="3">Methyltransferase domain-containing protein</fullName>
    </submittedName>
</protein>
<keyword evidence="3" id="KW-0808">Transferase</keyword>
<dbReference type="PANTHER" id="PTHR12496:SF0">
    <property type="entry name" value="METHYLTRANSFERASE DOMAIN-CONTAINING PROTEIN"/>
    <property type="match status" value="1"/>
</dbReference>
<feature type="compositionally biased region" description="Pro residues" evidence="1">
    <location>
        <begin position="1"/>
        <end position="23"/>
    </location>
</feature>
<dbReference type="GO" id="GO:0032259">
    <property type="term" value="P:methylation"/>
    <property type="evidence" value="ECO:0007669"/>
    <property type="project" value="UniProtKB-KW"/>
</dbReference>
<gene>
    <name evidence="3" type="ORF">IWX90DRAFT_412753</name>
</gene>
<dbReference type="EMBL" id="JBBWUH010000003">
    <property type="protein sequence ID" value="KAK8173317.1"/>
    <property type="molecule type" value="Genomic_DNA"/>
</dbReference>
<dbReference type="InterPro" id="IPR025714">
    <property type="entry name" value="Methyltranfer_dom"/>
</dbReference>